<dbReference type="GO" id="GO:0004252">
    <property type="term" value="F:serine-type endopeptidase activity"/>
    <property type="evidence" value="ECO:0007669"/>
    <property type="project" value="TreeGrafter"/>
</dbReference>
<dbReference type="Gene3D" id="3.40.710.10">
    <property type="entry name" value="DD-peptidase/beta-lactamase superfamily"/>
    <property type="match status" value="1"/>
</dbReference>
<evidence type="ECO:0000313" key="5">
    <source>
        <dbReference type="EMBL" id="QSB14697.1"/>
    </source>
</evidence>
<dbReference type="RefSeq" id="WP_239676850.1">
    <property type="nucleotide sequence ID" value="NZ_CP070499.1"/>
</dbReference>
<dbReference type="SUPFAM" id="SSF82171">
    <property type="entry name" value="DPP6 N-terminal domain-like"/>
    <property type="match status" value="1"/>
</dbReference>
<dbReference type="EMBL" id="CP070499">
    <property type="protein sequence ID" value="QSB14697.1"/>
    <property type="molecule type" value="Genomic_DNA"/>
</dbReference>
<proteinExistence type="predicted"/>
<gene>
    <name evidence="5" type="ORF">JQS43_25115</name>
</gene>
<dbReference type="KEGG" id="nhy:JQS43_25115"/>
<dbReference type="Pfam" id="PF00144">
    <property type="entry name" value="Beta-lactamase"/>
    <property type="match status" value="1"/>
</dbReference>
<dbReference type="SUPFAM" id="SSF56601">
    <property type="entry name" value="beta-lactamase/transpeptidase-like"/>
    <property type="match status" value="1"/>
</dbReference>
<dbReference type="PANTHER" id="PTHR42776:SF4">
    <property type="entry name" value="ACYLAMINO-ACID-RELEASING ENZYME"/>
    <property type="match status" value="1"/>
</dbReference>
<keyword evidence="1 5" id="KW-0378">Hydrolase</keyword>
<reference evidence="5" key="1">
    <citation type="submission" date="2021-02" db="EMBL/GenBank/DDBJ databases">
        <title>Natrosporangium hydrolyticum gen. nov., sp. nov, a haloalkaliphilic actinobacterium from a soda solonchak soil.</title>
        <authorList>
            <person name="Sorokin D.Y."/>
            <person name="Khijniak T.V."/>
            <person name="Zakharycheva A.P."/>
            <person name="Boueva O.V."/>
            <person name="Ariskina E.V."/>
            <person name="Hahnke R.L."/>
            <person name="Bunk B."/>
            <person name="Sproer C."/>
            <person name="Schumann P."/>
            <person name="Evtushenko L.I."/>
            <person name="Kublanov I.V."/>
        </authorList>
    </citation>
    <scope>NUCLEOTIDE SEQUENCE</scope>
    <source>
        <strain evidence="5">DSM 106523</strain>
    </source>
</reference>
<dbReference type="Gene3D" id="3.40.50.1820">
    <property type="entry name" value="alpha/beta hydrolase"/>
    <property type="match status" value="1"/>
</dbReference>
<dbReference type="InterPro" id="IPR001375">
    <property type="entry name" value="Peptidase_S9_cat"/>
</dbReference>
<dbReference type="Pfam" id="PF07676">
    <property type="entry name" value="PD40"/>
    <property type="match status" value="3"/>
</dbReference>
<sequence length="1110" mass="117810">MATARRPQLADLARLRLPSQPAISPDGASVVYTMHSVASEADERRSALWRVAADGGEPTQLTFGTGDSSPAWAPDGTQLAFLRRPAEGGPAQLWLLPAGPGEPRQLTSLPGGAGPAVWSPDGSRIAFTALVDQGEQPDQPDHAPLVADRLRYKLDGQGWWRGRRRQLFVVDLADGEARQVTEGDWHAGTPAWSPDGGSLAFATSFRPEHDLSRRKSEAVVLDLGTGEPREVFAGHVAAVTWVPAGDALIVIGAAEVRVGHDQLLLVPLGEEAAGGVRQLAPELDRNVMPGGPGYPGGLPRFTTNGQILLFCARHHGCTQLYALDGDLTGPARLVAGGDGRVVAAPSVAGQTGRCAVTLAGPASFGEVALADPGSGAVTVLTDHSLPGVALIEPEERWFDAPDGTRVQGWLLRDSATRTPAPLLLDIHGGPHNAWNPVPNPGRFYWQLLAARGWAVLLVNPRGSDGYGEEFFTGAVGGWGVADEQDFLAPVEQLVAAGVADPDRLAVTGYSYGGFMTCWLTTRTDRFRAAVVGAPIADASSMIGTSDAGHVIAEYELTALPWRDPELLAGQSPYQRVGEVTAPTLLLHGAADDRCPPGQSEQWFAALRTRGVPSRLVLYPGGSHLFLANGRPSHAVDYCQRVVDWVTRHTGAAPRLAGDRWQRRLAELSNEFRVPGAVLGVRRGTDRTVVATGVTNVETTVPVTPETRFQIGSITKPLTATAALRLVDQGRLDLDKPVVNYLPELRLADRSATGQITLRHLLTHTSGIDGDLFHDFGRGDDCLARYVAALAEVPQLHAPGATLSYSNSGYAVVGRLIEVITGQVWDEALRELLLDPAGLTGVSTLPEQALLHRVAVGHVHEADEPLRRTEVWSLPRATAAFGGTPCATADDLLTFAGLHLDAGVTTGGGRLLSAELVAAMQAEQAPVPGGHQVADSWGLGWFRGPAGGSAMIGHNGSTLGQHAFLRLLPDHDLAVTLLTNGGFAADLHTVLIRELIEELTGVRLPDPVTPSPESASSEPATADLGRWAGVYQRTGVRYEVRGDQLVTVVDHRTPGLGRPPTELTLHPVDPAAGVYAVRLPGARTWQAVSFYQLPDGATYLHSGLRATPRVD</sequence>
<dbReference type="InterPro" id="IPR012338">
    <property type="entry name" value="Beta-lactam/transpept-like"/>
</dbReference>
<protein>
    <submittedName>
        <fullName evidence="5">Serine hydrolase</fullName>
    </submittedName>
</protein>
<dbReference type="InterPro" id="IPR029058">
    <property type="entry name" value="AB_hydrolase_fold"/>
</dbReference>
<evidence type="ECO:0000259" key="4">
    <source>
        <dbReference type="Pfam" id="PF00326"/>
    </source>
</evidence>
<dbReference type="InterPro" id="IPR001466">
    <property type="entry name" value="Beta-lactam-related"/>
</dbReference>
<organism evidence="5 6">
    <name type="scientific">Natronosporangium hydrolyticum</name>
    <dbReference type="NCBI Taxonomy" id="2811111"/>
    <lineage>
        <taxon>Bacteria</taxon>
        <taxon>Bacillati</taxon>
        <taxon>Actinomycetota</taxon>
        <taxon>Actinomycetes</taxon>
        <taxon>Micromonosporales</taxon>
        <taxon>Micromonosporaceae</taxon>
        <taxon>Natronosporangium</taxon>
    </lineage>
</organism>
<evidence type="ECO:0000256" key="2">
    <source>
        <dbReference type="ARBA" id="ARBA00022825"/>
    </source>
</evidence>
<dbReference type="PANTHER" id="PTHR42776">
    <property type="entry name" value="SERINE PEPTIDASE S9 FAMILY MEMBER"/>
    <property type="match status" value="1"/>
</dbReference>
<dbReference type="GO" id="GO:0006508">
    <property type="term" value="P:proteolysis"/>
    <property type="evidence" value="ECO:0007669"/>
    <property type="project" value="InterPro"/>
</dbReference>
<dbReference type="InterPro" id="IPR011042">
    <property type="entry name" value="6-blade_b-propeller_TolB-like"/>
</dbReference>
<accession>A0A895YAC3</accession>
<feature type="domain" description="Peptidase S9 prolyl oligopeptidase catalytic" evidence="4">
    <location>
        <begin position="445"/>
        <end position="650"/>
    </location>
</feature>
<keyword evidence="6" id="KW-1185">Reference proteome</keyword>
<evidence type="ECO:0000256" key="1">
    <source>
        <dbReference type="ARBA" id="ARBA00022801"/>
    </source>
</evidence>
<dbReference type="Gene3D" id="2.120.10.30">
    <property type="entry name" value="TolB, C-terminal domain"/>
    <property type="match status" value="2"/>
</dbReference>
<dbReference type="Proteomes" id="UP000662857">
    <property type="component" value="Chromosome"/>
</dbReference>
<dbReference type="Pfam" id="PF00326">
    <property type="entry name" value="Peptidase_S9"/>
    <property type="match status" value="1"/>
</dbReference>
<keyword evidence="2" id="KW-0645">Protease</keyword>
<feature type="domain" description="Beta-lactamase-related" evidence="3">
    <location>
        <begin position="662"/>
        <end position="983"/>
    </location>
</feature>
<keyword evidence="2" id="KW-0720">Serine protease</keyword>
<evidence type="ECO:0000259" key="3">
    <source>
        <dbReference type="Pfam" id="PF00144"/>
    </source>
</evidence>
<evidence type="ECO:0000313" key="6">
    <source>
        <dbReference type="Proteomes" id="UP000662857"/>
    </source>
</evidence>
<name>A0A895YAC3_9ACTN</name>
<dbReference type="InterPro" id="IPR011659">
    <property type="entry name" value="WD40"/>
</dbReference>
<dbReference type="SUPFAM" id="SSF53474">
    <property type="entry name" value="alpha/beta-Hydrolases"/>
    <property type="match status" value="1"/>
</dbReference>
<dbReference type="AlphaFoldDB" id="A0A895YAC3"/>